<comment type="caution">
    <text evidence="12">The sequence shown here is derived from an EMBL/GenBank/DDBJ whole genome shotgun (WGS) entry which is preliminary data.</text>
</comment>
<evidence type="ECO:0000256" key="3">
    <source>
        <dbReference type="ARBA" id="ARBA00011738"/>
    </source>
</evidence>
<evidence type="ECO:0000259" key="10">
    <source>
        <dbReference type="Pfam" id="PF05161"/>
    </source>
</evidence>
<comment type="cofactor">
    <cofactor evidence="1">
        <name>Mg(2+)</name>
        <dbReference type="ChEBI" id="CHEBI:18420"/>
    </cofactor>
</comment>
<dbReference type="GO" id="GO:0005737">
    <property type="term" value="C:cytoplasm"/>
    <property type="evidence" value="ECO:0007669"/>
    <property type="project" value="TreeGrafter"/>
</dbReference>
<dbReference type="InterPro" id="IPR038614">
    <property type="entry name" value="GK_N_sf"/>
</dbReference>
<keyword evidence="5" id="KW-0547">Nucleotide-binding</keyword>
<dbReference type="Gene3D" id="3.40.1480.10">
    <property type="entry name" value="MOFRL domain"/>
    <property type="match status" value="1"/>
</dbReference>
<keyword evidence="4" id="KW-0808">Transferase</keyword>
<comment type="subunit">
    <text evidence="3">Homodimer.</text>
</comment>
<feature type="domain" description="MOFRL" evidence="10">
    <location>
        <begin position="305"/>
        <end position="410"/>
    </location>
</feature>
<evidence type="ECO:0000313" key="12">
    <source>
        <dbReference type="EMBL" id="SHE79167.1"/>
    </source>
</evidence>
<dbReference type="GO" id="GO:0008887">
    <property type="term" value="F:glycerate kinase activity"/>
    <property type="evidence" value="ECO:0007669"/>
    <property type="project" value="InterPro"/>
</dbReference>
<proteinExistence type="inferred from homology"/>
<evidence type="ECO:0000256" key="4">
    <source>
        <dbReference type="ARBA" id="ARBA00022679"/>
    </source>
</evidence>
<evidence type="ECO:0000256" key="8">
    <source>
        <dbReference type="ARBA" id="ARBA00051351"/>
    </source>
</evidence>
<dbReference type="Pfam" id="PF13660">
    <property type="entry name" value="DUF4147"/>
    <property type="match status" value="1"/>
</dbReference>
<comment type="similarity">
    <text evidence="2">Belongs to the glycerate kinase type-1 family.</text>
</comment>
<dbReference type="PANTHER" id="PTHR12227:SF0">
    <property type="entry name" value="GLYCERATE KINASE"/>
    <property type="match status" value="1"/>
</dbReference>
<accession>A0A1M4WDA5</accession>
<evidence type="ECO:0000256" key="1">
    <source>
        <dbReference type="ARBA" id="ARBA00001946"/>
    </source>
</evidence>
<evidence type="ECO:0000313" key="13">
    <source>
        <dbReference type="Proteomes" id="UP000184334"/>
    </source>
</evidence>
<dbReference type="Proteomes" id="UP000184334">
    <property type="component" value="Unassembled WGS sequence"/>
</dbReference>
<dbReference type="InterPro" id="IPR007835">
    <property type="entry name" value="MOFRL"/>
</dbReference>
<dbReference type="EC" id="2.7.1.165" evidence="9"/>
<reference evidence="12" key="1">
    <citation type="submission" date="2016-11" db="EMBL/GenBank/DDBJ databases">
        <authorList>
            <person name="Varghese N."/>
            <person name="Submissions S."/>
        </authorList>
    </citation>
    <scope>NUCLEOTIDE SEQUENCE [LARGE SCALE GENOMIC DNA]</scope>
    <source>
        <strain evidence="12">DSM 16785</strain>
    </source>
</reference>
<keyword evidence="6" id="KW-0418">Kinase</keyword>
<dbReference type="FunFam" id="3.40.1480.10:FF:000003">
    <property type="entry name" value="D-glycerate 2-kinase"/>
    <property type="match status" value="1"/>
</dbReference>
<evidence type="ECO:0000256" key="7">
    <source>
        <dbReference type="ARBA" id="ARBA00022840"/>
    </source>
</evidence>
<dbReference type="Pfam" id="PF05161">
    <property type="entry name" value="MOFRL"/>
    <property type="match status" value="1"/>
</dbReference>
<dbReference type="InterPro" id="IPR037035">
    <property type="entry name" value="GK-like_C_sf"/>
</dbReference>
<keyword evidence="13" id="KW-1185">Reference proteome</keyword>
<dbReference type="Gene3D" id="3.40.50.10180">
    <property type="entry name" value="Glycerate kinase, MOFRL-like N-terminal domain"/>
    <property type="match status" value="1"/>
</dbReference>
<dbReference type="SUPFAM" id="SSF82544">
    <property type="entry name" value="GckA/TtuD-like"/>
    <property type="match status" value="1"/>
</dbReference>
<evidence type="ECO:0000256" key="5">
    <source>
        <dbReference type="ARBA" id="ARBA00022741"/>
    </source>
</evidence>
<dbReference type="InterPro" id="IPR039760">
    <property type="entry name" value="MOFRL_protein"/>
</dbReference>
<dbReference type="STRING" id="1122195.SAMN02745164_01157"/>
<comment type="catalytic activity">
    <reaction evidence="8">
        <text>(R)-glycerate + ATP = (2R)-2-phosphoglycerate + ADP + H(+)</text>
        <dbReference type="Rhea" id="RHEA:27377"/>
        <dbReference type="ChEBI" id="CHEBI:15378"/>
        <dbReference type="ChEBI" id="CHEBI:16659"/>
        <dbReference type="ChEBI" id="CHEBI:30616"/>
        <dbReference type="ChEBI" id="CHEBI:58289"/>
        <dbReference type="ChEBI" id="CHEBI:456216"/>
        <dbReference type="EC" id="2.7.1.165"/>
    </reaction>
</comment>
<evidence type="ECO:0000256" key="9">
    <source>
        <dbReference type="ARBA" id="ARBA00066758"/>
    </source>
</evidence>
<evidence type="ECO:0000256" key="6">
    <source>
        <dbReference type="ARBA" id="ARBA00022777"/>
    </source>
</evidence>
<dbReference type="InterPro" id="IPR025286">
    <property type="entry name" value="MOFRL_assoc_dom"/>
</dbReference>
<sequence length="417" mass="45802">MIKILKEDLKKIIDYSINSVLPENAVKENLKKIEFKKNKVFLISIGKAAWRMANAAKEELKDKIQKGIVITKYDYGLGNIKNMEIYEAGHPIPDKNSLKATKRAIELIKNLDDDYEILFLVSGGGSALFELPENGVTLDDIQNITSQLLKSGADIEEINAIRKRLSKVKGGKFAKLSYPKQIYALVLSDVLGDKLDSIASGPAYTDKTTTNDVFNIIKKYDIKINTEIKKVLEKERPKNISNTKHIIIGSVKLACEYAMQKAKELGYNPLLLTTMLNCEAKEAGRFFANIAKEEIKSNNPIKKPCAIIAGGETVVMVKGNGIGGRNQELAYSFAIEIEGIENIVFASVGTDGTDGPTDAAGGIVDGDTIKKIKNKGLDPLIFLENNDTYNALEESESLLKTGPTGTNVNDIMILLIN</sequence>
<dbReference type="EMBL" id="FQUI01000015">
    <property type="protein sequence ID" value="SHE79167.1"/>
    <property type="molecule type" value="Genomic_DNA"/>
</dbReference>
<dbReference type="FunFam" id="3.40.50.10180:FF:000001">
    <property type="entry name" value="Glycerate kinase"/>
    <property type="match status" value="1"/>
</dbReference>
<name>A0A1M4WDA5_MARH1</name>
<organism evidence="12 13">
    <name type="scientific">Marinitoga hydrogenitolerans (strain DSM 16785 / JCM 12826 / AT1271)</name>
    <dbReference type="NCBI Taxonomy" id="1122195"/>
    <lineage>
        <taxon>Bacteria</taxon>
        <taxon>Thermotogati</taxon>
        <taxon>Thermotogota</taxon>
        <taxon>Thermotogae</taxon>
        <taxon>Petrotogales</taxon>
        <taxon>Petrotogaceae</taxon>
        <taxon>Marinitoga</taxon>
    </lineage>
</organism>
<evidence type="ECO:0000259" key="11">
    <source>
        <dbReference type="Pfam" id="PF13660"/>
    </source>
</evidence>
<evidence type="ECO:0000256" key="2">
    <source>
        <dbReference type="ARBA" id="ARBA00006284"/>
    </source>
</evidence>
<dbReference type="GO" id="GO:0005524">
    <property type="term" value="F:ATP binding"/>
    <property type="evidence" value="ECO:0007669"/>
    <property type="project" value="UniProtKB-KW"/>
</dbReference>
<protein>
    <recommendedName>
        <fullName evidence="9">glycerate 2-kinase</fullName>
        <ecNumber evidence="9">2.7.1.165</ecNumber>
    </recommendedName>
</protein>
<dbReference type="AlphaFoldDB" id="A0A1M4WDA5"/>
<dbReference type="PANTHER" id="PTHR12227">
    <property type="entry name" value="GLYCERATE KINASE"/>
    <property type="match status" value="1"/>
</dbReference>
<feature type="domain" description="MOFRL-associated" evidence="11">
    <location>
        <begin position="9"/>
        <end position="233"/>
    </location>
</feature>
<gene>
    <name evidence="12" type="ORF">SAMN02745164_01157</name>
</gene>
<dbReference type="GO" id="GO:0043798">
    <property type="term" value="F:glycerate 2-kinase activity"/>
    <property type="evidence" value="ECO:0007669"/>
    <property type="project" value="UniProtKB-EC"/>
</dbReference>
<keyword evidence="7" id="KW-0067">ATP-binding</keyword>